<reference evidence="2 3" key="1">
    <citation type="submission" date="2019-01" db="EMBL/GenBank/DDBJ databases">
        <title>Sequencing of cultivated peanut Arachis hypogaea provides insights into genome evolution and oil improvement.</title>
        <authorList>
            <person name="Chen X."/>
        </authorList>
    </citation>
    <scope>NUCLEOTIDE SEQUENCE [LARGE SCALE GENOMIC DNA]</scope>
    <source>
        <strain evidence="3">cv. Fuhuasheng</strain>
        <tissue evidence="2">Leaves</tissue>
    </source>
</reference>
<evidence type="ECO:0000313" key="3">
    <source>
        <dbReference type="Proteomes" id="UP000289738"/>
    </source>
</evidence>
<feature type="domain" description="Ribonuclease H1 N-terminal" evidence="1">
    <location>
        <begin position="7"/>
        <end position="50"/>
    </location>
</feature>
<organism evidence="2 3">
    <name type="scientific">Arachis hypogaea</name>
    <name type="common">Peanut</name>
    <dbReference type="NCBI Taxonomy" id="3818"/>
    <lineage>
        <taxon>Eukaryota</taxon>
        <taxon>Viridiplantae</taxon>
        <taxon>Streptophyta</taxon>
        <taxon>Embryophyta</taxon>
        <taxon>Tracheophyta</taxon>
        <taxon>Spermatophyta</taxon>
        <taxon>Magnoliopsida</taxon>
        <taxon>eudicotyledons</taxon>
        <taxon>Gunneridae</taxon>
        <taxon>Pentapetalae</taxon>
        <taxon>rosids</taxon>
        <taxon>fabids</taxon>
        <taxon>Fabales</taxon>
        <taxon>Fabaceae</taxon>
        <taxon>Papilionoideae</taxon>
        <taxon>50 kb inversion clade</taxon>
        <taxon>dalbergioids sensu lato</taxon>
        <taxon>Dalbergieae</taxon>
        <taxon>Pterocarpus clade</taxon>
        <taxon>Arachis</taxon>
    </lineage>
</organism>
<dbReference type="InterPro" id="IPR011320">
    <property type="entry name" value="RNase_H1_N"/>
</dbReference>
<evidence type="ECO:0000259" key="1">
    <source>
        <dbReference type="Pfam" id="PF01693"/>
    </source>
</evidence>
<accession>A0A445C5Y6</accession>
<evidence type="ECO:0000313" key="2">
    <source>
        <dbReference type="EMBL" id="RYR46303.1"/>
    </source>
</evidence>
<dbReference type="Gene3D" id="3.40.970.10">
    <property type="entry name" value="Ribonuclease H1, N-terminal domain"/>
    <property type="match status" value="1"/>
</dbReference>
<protein>
    <recommendedName>
        <fullName evidence="1">Ribonuclease H1 N-terminal domain-containing protein</fullName>
    </recommendedName>
</protein>
<keyword evidence="3" id="KW-1185">Reference proteome</keyword>
<dbReference type="InterPro" id="IPR009027">
    <property type="entry name" value="Ribosomal_bL9/RNase_H1_N"/>
</dbReference>
<dbReference type="SUPFAM" id="SSF55658">
    <property type="entry name" value="L9 N-domain-like"/>
    <property type="match status" value="1"/>
</dbReference>
<gene>
    <name evidence="2" type="ORF">Ahy_A07g032038</name>
</gene>
<dbReference type="EMBL" id="SDMP01000007">
    <property type="protein sequence ID" value="RYR46303.1"/>
    <property type="molecule type" value="Genomic_DNA"/>
</dbReference>
<name>A0A445C5Y6_ARAHY</name>
<dbReference type="Proteomes" id="UP000289738">
    <property type="component" value="Chromosome A07"/>
</dbReference>
<dbReference type="AlphaFoldDB" id="A0A445C5Y6"/>
<dbReference type="InterPro" id="IPR037056">
    <property type="entry name" value="RNase_H1_N_sf"/>
</dbReference>
<sequence length="250" mass="29242">MEHGRFRYYVVRRGREPGIYTIWEECNQQVFGFKGSEHKGFMVRSVAEAWFELRKKDSEVEKTVMRSKELEVRFGEPKVGESMTVAAEGSNESGSRATNLLLHEQEFDKESFVLVEDMEQLLLKVCEELNVGPPVFFLRDGYRMGGEDYHGFGVYLQSHSKGINFFVSGRVSTDQKWARRDAAFITLERLLEEAEVKSFYFNYQVALRFKEQAAEARRMATMFVPERVAILEQENANLKRRLELFTHMFR</sequence>
<proteinExistence type="predicted"/>
<comment type="caution">
    <text evidence="2">The sequence shown here is derived from an EMBL/GenBank/DDBJ whole genome shotgun (WGS) entry which is preliminary data.</text>
</comment>
<dbReference type="Pfam" id="PF01693">
    <property type="entry name" value="Cauli_VI"/>
    <property type="match status" value="1"/>
</dbReference>